<feature type="region of interest" description="Disordered" evidence="1">
    <location>
        <begin position="884"/>
        <end position="919"/>
    </location>
</feature>
<feature type="compositionally biased region" description="Low complexity" evidence="1">
    <location>
        <begin position="821"/>
        <end position="839"/>
    </location>
</feature>
<feature type="compositionally biased region" description="Low complexity" evidence="1">
    <location>
        <begin position="908"/>
        <end position="919"/>
    </location>
</feature>
<feature type="compositionally biased region" description="Low complexity" evidence="1">
    <location>
        <begin position="589"/>
        <end position="601"/>
    </location>
</feature>
<keyword evidence="3" id="KW-1185">Reference proteome</keyword>
<organism evidence="2 3">
    <name type="scientific">Coemansia erecta</name>
    <dbReference type="NCBI Taxonomy" id="147472"/>
    <lineage>
        <taxon>Eukaryota</taxon>
        <taxon>Fungi</taxon>
        <taxon>Fungi incertae sedis</taxon>
        <taxon>Zoopagomycota</taxon>
        <taxon>Kickxellomycotina</taxon>
        <taxon>Kickxellomycetes</taxon>
        <taxon>Kickxellales</taxon>
        <taxon>Kickxellaceae</taxon>
        <taxon>Coemansia</taxon>
    </lineage>
</organism>
<evidence type="ECO:0000313" key="3">
    <source>
        <dbReference type="Proteomes" id="UP001149813"/>
    </source>
</evidence>
<feature type="region of interest" description="Disordered" evidence="1">
    <location>
        <begin position="97"/>
        <end position="119"/>
    </location>
</feature>
<feature type="compositionally biased region" description="Basic and acidic residues" evidence="1">
    <location>
        <begin position="490"/>
        <end position="499"/>
    </location>
</feature>
<proteinExistence type="predicted"/>
<feature type="compositionally biased region" description="Polar residues" evidence="1">
    <location>
        <begin position="533"/>
        <end position="546"/>
    </location>
</feature>
<feature type="region of interest" description="Disordered" evidence="1">
    <location>
        <begin position="983"/>
        <end position="1005"/>
    </location>
</feature>
<feature type="compositionally biased region" description="Polar residues" evidence="1">
    <location>
        <begin position="851"/>
        <end position="862"/>
    </location>
</feature>
<name>A0A9W8CU10_9FUNG</name>
<feature type="region of interest" description="Disordered" evidence="1">
    <location>
        <begin position="1108"/>
        <end position="1276"/>
    </location>
</feature>
<comment type="caution">
    <text evidence="2">The sequence shown here is derived from an EMBL/GenBank/DDBJ whole genome shotgun (WGS) entry which is preliminary data.</text>
</comment>
<feature type="region of interest" description="Disordered" evidence="1">
    <location>
        <begin position="808"/>
        <end position="862"/>
    </location>
</feature>
<feature type="region of interest" description="Disordered" evidence="1">
    <location>
        <begin position="682"/>
        <end position="704"/>
    </location>
</feature>
<reference evidence="2" key="1">
    <citation type="submission" date="2022-07" db="EMBL/GenBank/DDBJ databases">
        <title>Phylogenomic reconstructions and comparative analyses of Kickxellomycotina fungi.</title>
        <authorList>
            <person name="Reynolds N.K."/>
            <person name="Stajich J.E."/>
            <person name="Barry K."/>
            <person name="Grigoriev I.V."/>
            <person name="Crous P."/>
            <person name="Smith M.E."/>
        </authorList>
    </citation>
    <scope>NUCLEOTIDE SEQUENCE</scope>
    <source>
        <strain evidence="2">NBRC 32514</strain>
    </source>
</reference>
<accession>A0A9W8CU10</accession>
<feature type="compositionally biased region" description="Polar residues" evidence="1">
    <location>
        <begin position="1384"/>
        <end position="1397"/>
    </location>
</feature>
<feature type="compositionally biased region" description="Low complexity" evidence="1">
    <location>
        <begin position="1168"/>
        <end position="1220"/>
    </location>
</feature>
<evidence type="ECO:0000313" key="2">
    <source>
        <dbReference type="EMBL" id="KAJ1725574.1"/>
    </source>
</evidence>
<feature type="compositionally biased region" description="Basic residues" evidence="1">
    <location>
        <begin position="1415"/>
        <end position="1426"/>
    </location>
</feature>
<feature type="compositionally biased region" description="Low complexity" evidence="1">
    <location>
        <begin position="683"/>
        <end position="704"/>
    </location>
</feature>
<feature type="compositionally biased region" description="Low complexity" evidence="1">
    <location>
        <begin position="567"/>
        <end position="579"/>
    </location>
</feature>
<feature type="compositionally biased region" description="Basic and acidic residues" evidence="1">
    <location>
        <begin position="602"/>
        <end position="611"/>
    </location>
</feature>
<feature type="compositionally biased region" description="Low complexity" evidence="1">
    <location>
        <begin position="1108"/>
        <end position="1124"/>
    </location>
</feature>
<feature type="region of interest" description="Disordered" evidence="1">
    <location>
        <begin position="438"/>
        <end position="654"/>
    </location>
</feature>
<feature type="region of interest" description="Disordered" evidence="1">
    <location>
        <begin position="1"/>
        <end position="33"/>
    </location>
</feature>
<dbReference type="EMBL" id="JANBOJ010000003">
    <property type="protein sequence ID" value="KAJ1725574.1"/>
    <property type="molecule type" value="Genomic_DNA"/>
</dbReference>
<gene>
    <name evidence="2" type="ORF">LPJ53_000244</name>
</gene>
<sequence>MDAAFASASALAANSPKESSLQQQSHSVSVSAQTLSAGHRVADDIMPAMAHRAATVAERTRAPLLQRRPTAESVFSPSPFAYNKRLAGATPSVASLRDVDRARSQSPALSRRHSMGRAEAPRARLLDAGSPVMSEFSSGSDFSESARCVSPANARRLLSTLNAVNSPLLDARNRSADDSSPMPLRRLPVSLLTLSDMPSRTHRSPLANTFDVVDKETLRRSASLKSIPRSHKTAPSLARTIQLQQARKAVAERLLWNKTASKGEYSTKAVAGDVHMRDDDDDEDNGRYVSAKMRNKRRRADDGHVVAVTGNDEMTDSYYGDENSDDEVEYNHGKLGRAKVRRDGRRTMARKIASRRSNRMAVDRGINWKYSARLEAVSDNDEESSSSDSDIEREAVAAKVPLAKIRGGELIGLSMRPSTSTSVSGIPSAASAVVVRSTGFGSTRTPVPIVSEPEKPAGVAPKTPPKQASAPLISFNTPAAVVTPAPLSDKPAKDSERHASPSPAPGAAGNVPSLFGSLAPAAPATKPKESETGSKPSTTDTESSGTGAPKPLFSFGKPTASLDTGADKASSTDKSASAAPLFSFGGLTSSSAAPDSGSSADKASDKAEPSAKRAALISFGKPADADGTNKPAGLFGAVKEPASEPSKTAESNSGLFGFSKQAATAPSTNIFGFSKPSESVSLAAATSTASSEPATTTAAPAPAPASSGLFASKFSFGKTNDTPSMFAAKGDVGKSAEDASKAAVETTKPESSGFSFTFGKQADASTDASKTVPTQFSFGQSLTTSSDNTAAAGQTAVSMSTSVLTPAPAPAMPSMFGAQPSSTSAETTSANTGATESSGIFGSTIAKRGRSNSGADSGMASNAESTFKPSFTFGTSTGGGFGSLKPAASEGGASSEIKPTTALSFGNPAPATSAADTSASGSSAPFSFGAINAFTSAAPPAKTIDLTATSSAGGAKPPAFTFGSAGASATATPQMSNKTLQFGSFGKAATPSGGEPATKKPMFSLGGSLNTPSAASFEAASVPTPAAPSFASSSLAAPSFGGAPAATPSSLSFGAAAASSPVATPATPAFNFNVKPSLTGGNNTATSFGAASTNASFGAANATTPQTSFTFGSGGNNNTTSGFGQTANSSSGFGQSANNSSPGFGQAANTSGGFGQMANSSSGFGQANNSSSGFGQQPSGFSSGFGQQPNSASTSAFGQQSGASAFGQQSSASTSGFGQQPNTASTSAFGQQSNVSTTGFGQQPNTASTSGFGQQSNASTGFGQQPNTASTSGFTFGSGGGAGGGGGFGVNASNSGFGGGSNVSTFGGATSTAPNTGHASQFSFGQGSNVSTSGGAPFTFGANSSNGFNSGSRVVSGSGGVGNTAFNFSSNTSQQGTPMGGAFQFTSGSVAQQSNPGGMSMGRVAGGSNVSTNSHGRKLAVPRRRR</sequence>
<feature type="compositionally biased region" description="Polar residues" evidence="1">
    <location>
        <begin position="645"/>
        <end position="654"/>
    </location>
</feature>
<feature type="region of interest" description="Disordered" evidence="1">
    <location>
        <begin position="1369"/>
        <end position="1426"/>
    </location>
</feature>
<protein>
    <submittedName>
        <fullName evidence="2">Uncharacterized protein</fullName>
    </submittedName>
</protein>
<feature type="compositionally biased region" description="Polar residues" evidence="1">
    <location>
        <begin position="1125"/>
        <end position="1167"/>
    </location>
</feature>
<feature type="compositionally biased region" description="Polar residues" evidence="1">
    <location>
        <begin position="1221"/>
        <end position="1266"/>
    </location>
</feature>
<evidence type="ECO:0000256" key="1">
    <source>
        <dbReference type="SAM" id="MobiDB-lite"/>
    </source>
</evidence>
<dbReference type="OrthoDB" id="5592487at2759"/>
<dbReference type="Proteomes" id="UP001149813">
    <property type="component" value="Unassembled WGS sequence"/>
</dbReference>